<evidence type="ECO:0000256" key="9">
    <source>
        <dbReference type="SAM" id="MobiDB-lite"/>
    </source>
</evidence>
<organism evidence="11 12">
    <name type="scientific">Bifidobacterium canis</name>
    <dbReference type="NCBI Taxonomy" id="2610880"/>
    <lineage>
        <taxon>Bacteria</taxon>
        <taxon>Bacillati</taxon>
        <taxon>Actinomycetota</taxon>
        <taxon>Actinomycetes</taxon>
        <taxon>Bifidobacteriales</taxon>
        <taxon>Bifidobacteriaceae</taxon>
        <taxon>Bifidobacterium</taxon>
    </lineage>
</organism>
<protein>
    <submittedName>
        <fullName evidence="11">Membrane channel protein</fullName>
    </submittedName>
</protein>
<evidence type="ECO:0000256" key="8">
    <source>
        <dbReference type="RuleBase" id="RU000477"/>
    </source>
</evidence>
<feature type="transmembrane region" description="Helical" evidence="10">
    <location>
        <begin position="189"/>
        <end position="207"/>
    </location>
</feature>
<evidence type="ECO:0000256" key="10">
    <source>
        <dbReference type="SAM" id="Phobius"/>
    </source>
</evidence>
<dbReference type="InterPro" id="IPR022357">
    <property type="entry name" value="MIP_CS"/>
</dbReference>
<comment type="similarity">
    <text evidence="2 8">Belongs to the MIP/aquaporin (TC 1.A.8) family.</text>
</comment>
<dbReference type="PANTHER" id="PTHR19139">
    <property type="entry name" value="AQUAPORIN TRANSPORTER"/>
    <property type="match status" value="1"/>
</dbReference>
<feature type="transmembrane region" description="Helical" evidence="10">
    <location>
        <begin position="153"/>
        <end position="177"/>
    </location>
</feature>
<proteinExistence type="inferred from homology"/>
<feature type="transmembrane region" description="Helical" evidence="10">
    <location>
        <begin position="23"/>
        <end position="46"/>
    </location>
</feature>
<dbReference type="PROSITE" id="PS00221">
    <property type="entry name" value="MIP"/>
    <property type="match status" value="1"/>
</dbReference>
<dbReference type="InterPro" id="IPR023271">
    <property type="entry name" value="Aquaporin-like"/>
</dbReference>
<evidence type="ECO:0000256" key="2">
    <source>
        <dbReference type="ARBA" id="ARBA00006175"/>
    </source>
</evidence>
<dbReference type="PRINTS" id="PR00783">
    <property type="entry name" value="MINTRINSICP"/>
</dbReference>
<dbReference type="Proteomes" id="UP000487882">
    <property type="component" value="Unassembled WGS sequence"/>
</dbReference>
<keyword evidence="7 10" id="KW-0472">Membrane</keyword>
<gene>
    <name evidence="11" type="ORF">GSD1FS_1523</name>
</gene>
<feature type="transmembrane region" description="Helical" evidence="10">
    <location>
        <begin position="94"/>
        <end position="115"/>
    </location>
</feature>
<keyword evidence="4" id="KW-1003">Cell membrane</keyword>
<dbReference type="EMBL" id="WNLP01000008">
    <property type="protein sequence ID" value="MUH60168.1"/>
    <property type="molecule type" value="Genomic_DNA"/>
</dbReference>
<evidence type="ECO:0000256" key="5">
    <source>
        <dbReference type="ARBA" id="ARBA00022692"/>
    </source>
</evidence>
<dbReference type="Gene3D" id="1.20.1080.10">
    <property type="entry name" value="Glycerol uptake facilitator protein"/>
    <property type="match status" value="1"/>
</dbReference>
<dbReference type="Pfam" id="PF00230">
    <property type="entry name" value="MIP"/>
    <property type="match status" value="1"/>
</dbReference>
<evidence type="ECO:0000256" key="1">
    <source>
        <dbReference type="ARBA" id="ARBA00004651"/>
    </source>
</evidence>
<comment type="subcellular location">
    <subcellularLocation>
        <location evidence="1">Cell membrane</location>
        <topology evidence="1">Multi-pass membrane protein</topology>
    </subcellularLocation>
</comment>
<accession>A0A7K1J675</accession>
<dbReference type="SUPFAM" id="SSF81338">
    <property type="entry name" value="Aquaporin-like"/>
    <property type="match status" value="1"/>
</dbReference>
<dbReference type="AlphaFoldDB" id="A0A7K1J675"/>
<reference evidence="11 12" key="1">
    <citation type="submission" date="2019-09" db="EMBL/GenBank/DDBJ databases">
        <title>Bifidobacterium canis sp. nov., isolated from the digestive tract of German Shepherd dog puppy.</title>
        <authorList>
            <person name="Bunesova V."/>
        </authorList>
    </citation>
    <scope>NUCLEOTIDE SEQUENCE [LARGE SCALE GENOMIC DNA]</scope>
    <source>
        <strain evidence="11 12">GSD1FS</strain>
    </source>
</reference>
<evidence type="ECO:0000256" key="3">
    <source>
        <dbReference type="ARBA" id="ARBA00022448"/>
    </source>
</evidence>
<keyword evidence="12" id="KW-1185">Reference proteome</keyword>
<comment type="caution">
    <text evidence="11">The sequence shown here is derived from an EMBL/GenBank/DDBJ whole genome shotgun (WGS) entry which is preliminary data.</text>
</comment>
<evidence type="ECO:0000256" key="6">
    <source>
        <dbReference type="ARBA" id="ARBA00022989"/>
    </source>
</evidence>
<feature type="region of interest" description="Disordered" evidence="9">
    <location>
        <begin position="283"/>
        <end position="317"/>
    </location>
</feature>
<dbReference type="InterPro" id="IPR000425">
    <property type="entry name" value="MIP"/>
</dbReference>
<feature type="transmembrane region" description="Helical" evidence="10">
    <location>
        <begin position="238"/>
        <end position="261"/>
    </location>
</feature>
<dbReference type="RefSeq" id="WP_155589028.1">
    <property type="nucleotide sequence ID" value="NZ_WNLP01000008.1"/>
</dbReference>
<keyword evidence="5 8" id="KW-0812">Transmembrane</keyword>
<dbReference type="PANTHER" id="PTHR19139:SF199">
    <property type="entry name" value="MIP17260P"/>
    <property type="match status" value="1"/>
</dbReference>
<dbReference type="InterPro" id="IPR034294">
    <property type="entry name" value="Aquaporin_transptr"/>
</dbReference>
<evidence type="ECO:0000313" key="11">
    <source>
        <dbReference type="EMBL" id="MUH60168.1"/>
    </source>
</evidence>
<evidence type="ECO:0000256" key="4">
    <source>
        <dbReference type="ARBA" id="ARBA00022475"/>
    </source>
</evidence>
<dbReference type="GO" id="GO:0005886">
    <property type="term" value="C:plasma membrane"/>
    <property type="evidence" value="ECO:0007669"/>
    <property type="project" value="UniProtKB-SubCell"/>
</dbReference>
<dbReference type="GO" id="GO:0015250">
    <property type="term" value="F:water channel activity"/>
    <property type="evidence" value="ECO:0007669"/>
    <property type="project" value="TreeGrafter"/>
</dbReference>
<sequence>MTDTITTTSTEPQQEKHGLWARVLSEFAGSLLICFAIYMMCTFGSAFYNVNLAFITIGTGVVYAAVTAIFAKISGAQFNPAITVAAMLTSNTKVLDGILYIIAQVVGAIAAGGLLKLVLPTSESVAASQWYAMVVNGYDKGSSLYQSLNQLGLTFSVTVAIIVELIASIIVISAAMVSMKKHGTVTSRYAAIMGVSYAAGAAIAFPVTGASINPARATGIAIFAQNQGLTQQPLQQLWVFWVTSILAAAIVALVVIVAQLLGAPKAPADADVAEAAMVEETEAVVPDDASEDVPLTGEQADANYSVVEEEDAQEETK</sequence>
<evidence type="ECO:0000256" key="7">
    <source>
        <dbReference type="ARBA" id="ARBA00023136"/>
    </source>
</evidence>
<feature type="transmembrane region" description="Helical" evidence="10">
    <location>
        <begin position="52"/>
        <end position="73"/>
    </location>
</feature>
<feature type="compositionally biased region" description="Acidic residues" evidence="9">
    <location>
        <begin position="307"/>
        <end position="317"/>
    </location>
</feature>
<keyword evidence="6 10" id="KW-1133">Transmembrane helix</keyword>
<name>A0A7K1J675_9BIFI</name>
<evidence type="ECO:0000313" key="12">
    <source>
        <dbReference type="Proteomes" id="UP000487882"/>
    </source>
</evidence>
<keyword evidence="3 8" id="KW-0813">Transport</keyword>